<dbReference type="GO" id="GO:0019013">
    <property type="term" value="C:viral nucleocapsid"/>
    <property type="evidence" value="ECO:0007669"/>
    <property type="project" value="UniProtKB-KW"/>
</dbReference>
<accession>A0A481XU24</accession>
<keyword evidence="1" id="KW-0543">Viral nucleoprotein</keyword>
<name>A0A481XU24_9MONO</name>
<dbReference type="EMBL" id="MH822963">
    <property type="protein sequence ID" value="QBK47199.1"/>
    <property type="molecule type" value="Viral_cRNA"/>
</dbReference>
<protein>
    <submittedName>
        <fullName evidence="1">Putative nucleoprotein</fullName>
    </submittedName>
</protein>
<organism evidence="1">
    <name type="scientific">Anopheles darlingi virus</name>
    <dbReference type="NCBI Taxonomy" id="2546224"/>
    <lineage>
        <taxon>Viruses</taxon>
        <taxon>Riboviria</taxon>
        <taxon>Orthornavirae</taxon>
        <taxon>Negarnaviricota</taxon>
        <taxon>Haploviricotina</taxon>
        <taxon>Monjiviricetes</taxon>
        <taxon>Mononegavirales</taxon>
        <taxon>Xinmoviridae</taxon>
        <taxon>Madalivirus</taxon>
        <taxon>Madalivirus amazonaense</taxon>
    </lineage>
</organism>
<dbReference type="InterPro" id="IPR015970">
    <property type="entry name" value="P40_nucleoprot_sub2_BD-vir"/>
</dbReference>
<sequence length="428" mass="47742">MSAILRGEFDLILEKTAEIPGRREMCLFKNGSAEIRMPTFFDDVTKKRYATKGTLSTLRGFFYNTEEISEFSPSDYAASSKYIIPTDANFTYLAPSVLRADKVELVSGSSLNIAHLFAIISHFPGLRGVYADYLADMDTGVKVHEKNIDPGYHPQVVPYSKEIVALPPKKTQAFMQIASTCAIFLLTKTLDSQVSNHLSLFLERRISSMSFIVGINAVGIEASHIINYLGGNLEKVSDLMAHFPKIKQAIFPSLVNFDSPLGTHVKEILRGTQLTLFTMVLEFLRTPEPTMLHIYPPIVSEILQFVQVWQSIYTKYGDSWEFFKLTDPMGLGTSAKKLERLGSAAYTWSTVTTGQHSLMNLKTVRLNKAYEGLAKRPLANALLTSEQKDLSQQLALIRMSGFLSNINPAIRVDHEGNPFIPASAPRVE</sequence>
<proteinExistence type="predicted"/>
<dbReference type="Gene3D" id="1.10.3050.10">
    <property type="entry name" value="borna disease virus nucleoprotein, domain 2"/>
    <property type="match status" value="1"/>
</dbReference>
<evidence type="ECO:0000313" key="1">
    <source>
        <dbReference type="EMBL" id="QBK47199.1"/>
    </source>
</evidence>
<reference evidence="1" key="1">
    <citation type="journal article" date="2019" name="BMC Genomics">
        <title>An insight into the sialotranscriptome and virome of Amazonian anophelines.</title>
        <authorList>
            <person name="Scarpassa V.M."/>
            <person name="Debat H.J."/>
            <person name="Alencar R.B."/>
            <person name="Saraiva J.F."/>
            <person name="Calvo E."/>
            <person name="Arca B."/>
            <person name="Ribeiro J.M."/>
        </authorList>
    </citation>
    <scope>NUCLEOTIDE SEQUENCE</scope>
    <source>
        <strain evidence="1">MAC</strain>
    </source>
</reference>
<keyword evidence="1" id="KW-0946">Virion</keyword>